<sequence length="144" mass="16610">MIFFKLMDEVENADLVFTLDTIVDKFGEEMAPYTIGLCQSPLLHFGCVSILQKLMMKRMILVLWQLWVVYVPLLPFLNHCAGSLTFFSHIEPILLPIMLQMLTTDGQGWCQKACKCSLFPHLTTNIWHRSQELSEQGFISLKEL</sequence>
<accession>A0AA36A4R6</accession>
<dbReference type="EMBL" id="OX465085">
    <property type="protein sequence ID" value="CAI9303978.1"/>
    <property type="molecule type" value="Genomic_DNA"/>
</dbReference>
<keyword evidence="3" id="KW-1185">Reference proteome</keyword>
<feature type="transmembrane region" description="Helical" evidence="1">
    <location>
        <begin position="59"/>
        <end position="77"/>
    </location>
</feature>
<dbReference type="AlphaFoldDB" id="A0AA36A4R6"/>
<evidence type="ECO:0000256" key="1">
    <source>
        <dbReference type="SAM" id="Phobius"/>
    </source>
</evidence>
<reference evidence="2" key="1">
    <citation type="submission" date="2023-04" db="EMBL/GenBank/DDBJ databases">
        <authorList>
            <person name="Vijverberg K."/>
            <person name="Xiong W."/>
            <person name="Schranz E."/>
        </authorList>
    </citation>
    <scope>NUCLEOTIDE SEQUENCE</scope>
</reference>
<organism evidence="2 3">
    <name type="scientific">Lactuca saligna</name>
    <name type="common">Willowleaf lettuce</name>
    <dbReference type="NCBI Taxonomy" id="75948"/>
    <lineage>
        <taxon>Eukaryota</taxon>
        <taxon>Viridiplantae</taxon>
        <taxon>Streptophyta</taxon>
        <taxon>Embryophyta</taxon>
        <taxon>Tracheophyta</taxon>
        <taxon>Spermatophyta</taxon>
        <taxon>Magnoliopsida</taxon>
        <taxon>eudicotyledons</taxon>
        <taxon>Gunneridae</taxon>
        <taxon>Pentapetalae</taxon>
        <taxon>asterids</taxon>
        <taxon>campanulids</taxon>
        <taxon>Asterales</taxon>
        <taxon>Asteraceae</taxon>
        <taxon>Cichorioideae</taxon>
        <taxon>Cichorieae</taxon>
        <taxon>Lactucinae</taxon>
        <taxon>Lactuca</taxon>
    </lineage>
</organism>
<name>A0AA36A4R6_LACSI</name>
<evidence type="ECO:0000313" key="3">
    <source>
        <dbReference type="Proteomes" id="UP001177003"/>
    </source>
</evidence>
<keyword evidence="1" id="KW-0812">Transmembrane</keyword>
<gene>
    <name evidence="2" type="ORF">LSALG_LOCUS42388</name>
</gene>
<proteinExistence type="predicted"/>
<keyword evidence="1" id="KW-1133">Transmembrane helix</keyword>
<protein>
    <submittedName>
        <fullName evidence="2">Uncharacterized protein</fullName>
    </submittedName>
</protein>
<keyword evidence="1" id="KW-0472">Membrane</keyword>
<dbReference type="InterPro" id="IPR011989">
    <property type="entry name" value="ARM-like"/>
</dbReference>
<dbReference type="Proteomes" id="UP001177003">
    <property type="component" value="Chromosome 9"/>
</dbReference>
<evidence type="ECO:0000313" key="2">
    <source>
        <dbReference type="EMBL" id="CAI9303978.1"/>
    </source>
</evidence>
<dbReference type="Gene3D" id="1.25.10.10">
    <property type="entry name" value="Leucine-rich Repeat Variant"/>
    <property type="match status" value="1"/>
</dbReference>